<accession>A0A7E4VS05</accession>
<dbReference type="Proteomes" id="UP000492821">
    <property type="component" value="Unassembled WGS sequence"/>
</dbReference>
<reference evidence="2" key="2">
    <citation type="submission" date="2020-10" db="UniProtKB">
        <authorList>
            <consortium name="WormBaseParasite"/>
        </authorList>
    </citation>
    <scope>IDENTIFICATION</scope>
</reference>
<protein>
    <submittedName>
        <fullName evidence="2">F-box domain-containing protein</fullName>
    </submittedName>
</protein>
<evidence type="ECO:0000313" key="1">
    <source>
        <dbReference type="Proteomes" id="UP000492821"/>
    </source>
</evidence>
<sequence>MFGANHPNRTGSRFDPEEDPIYAPQHKGSHLRGFVDQIWLHCLTRVREVYSRQSDCPFPKERLSDLSEAMTAVVLKPHLTAEIYDRCFAKFHHISMRNHKELLHKVLRIALSSKFAFRRFLYSVNCNGAAHLIRHDVQLFHKNYPMDTLPYPKLMNPFLKFVSKVSVRMIEFNHSDDFVKRFDNIIDIRELSLTHDRKIGVKVFPKLANVFAKLTDFDIDAHTFLKLLRKTDIAFPNLERLKINANFDQINKIAATPERFPALEFLEVASKAYGDQMVKDFTFAETPFPTVEDIKINVYGNGDLGFSDPFDFNIVKRWIQKFPLLKKATINVMKFKRHFPREDYEPEQLLQDAFRSIDFGVDLDFTYIIGSVYNENITYQWKYRLPCPH</sequence>
<reference evidence="1" key="1">
    <citation type="journal article" date="2013" name="Genetics">
        <title>The draft genome and transcriptome of Panagrellus redivivus are shaped by the harsh demands of a free-living lifestyle.</title>
        <authorList>
            <person name="Srinivasan J."/>
            <person name="Dillman A.R."/>
            <person name="Macchietto M.G."/>
            <person name="Heikkinen L."/>
            <person name="Lakso M."/>
            <person name="Fracchia K.M."/>
            <person name="Antoshechkin I."/>
            <person name="Mortazavi A."/>
            <person name="Wong G."/>
            <person name="Sternberg P.W."/>
        </authorList>
    </citation>
    <scope>NUCLEOTIDE SEQUENCE [LARGE SCALE GENOMIC DNA]</scope>
    <source>
        <strain evidence="1">MT8872</strain>
    </source>
</reference>
<keyword evidence="1" id="KW-1185">Reference proteome</keyword>
<proteinExistence type="predicted"/>
<dbReference type="WBParaSite" id="Pan_g2683.t1">
    <property type="protein sequence ID" value="Pan_g2683.t1"/>
    <property type="gene ID" value="Pan_g2683"/>
</dbReference>
<dbReference type="AlphaFoldDB" id="A0A7E4VS05"/>
<name>A0A7E4VS05_PANRE</name>
<organism evidence="1 2">
    <name type="scientific">Panagrellus redivivus</name>
    <name type="common">Microworm</name>
    <dbReference type="NCBI Taxonomy" id="6233"/>
    <lineage>
        <taxon>Eukaryota</taxon>
        <taxon>Metazoa</taxon>
        <taxon>Ecdysozoa</taxon>
        <taxon>Nematoda</taxon>
        <taxon>Chromadorea</taxon>
        <taxon>Rhabditida</taxon>
        <taxon>Tylenchina</taxon>
        <taxon>Panagrolaimomorpha</taxon>
        <taxon>Panagrolaimoidea</taxon>
        <taxon>Panagrolaimidae</taxon>
        <taxon>Panagrellus</taxon>
    </lineage>
</organism>
<evidence type="ECO:0000313" key="2">
    <source>
        <dbReference type="WBParaSite" id="Pan_g2683.t1"/>
    </source>
</evidence>